<dbReference type="AlphaFoldDB" id="A0A1U7IZG1"/>
<keyword evidence="3" id="KW-1185">Reference proteome</keyword>
<gene>
    <name evidence="2" type="ORF">NIES30_22100</name>
</gene>
<dbReference type="Gene3D" id="3.30.460.10">
    <property type="entry name" value="Beta Polymerase, domain 2"/>
    <property type="match status" value="1"/>
</dbReference>
<feature type="domain" description="Polymerase nucleotidyl transferase" evidence="1">
    <location>
        <begin position="18"/>
        <end position="97"/>
    </location>
</feature>
<evidence type="ECO:0000313" key="3">
    <source>
        <dbReference type="Proteomes" id="UP000185557"/>
    </source>
</evidence>
<evidence type="ECO:0000313" key="2">
    <source>
        <dbReference type="EMBL" id="OKH44517.1"/>
    </source>
</evidence>
<dbReference type="InterPro" id="IPR043519">
    <property type="entry name" value="NT_sf"/>
</dbReference>
<name>A0A1U7IZG1_9CYAN</name>
<comment type="caution">
    <text evidence="2">The sequence shown here is derived from an EMBL/GenBank/DDBJ whole genome shotgun (WGS) entry which is preliminary data.</text>
</comment>
<evidence type="ECO:0000259" key="1">
    <source>
        <dbReference type="Pfam" id="PF01909"/>
    </source>
</evidence>
<dbReference type="InterPro" id="IPR002934">
    <property type="entry name" value="Polymerase_NTP_transf_dom"/>
</dbReference>
<sequence>MDITAAELVKRKQAQIVELCRLNQVARLDLFGSATRPTFDAQTSDFDFLVEFATDTPEGAADRFFGLKHGLSTVLGRTVDLVDLAAAKNPYFLQAIAGDRITLYGP</sequence>
<dbReference type="STRING" id="549789.NIES30_22100"/>
<proteinExistence type="predicted"/>
<protein>
    <recommendedName>
        <fullName evidence="1">Polymerase nucleotidyl transferase domain-containing protein</fullName>
    </recommendedName>
</protein>
<dbReference type="GO" id="GO:0016779">
    <property type="term" value="F:nucleotidyltransferase activity"/>
    <property type="evidence" value="ECO:0007669"/>
    <property type="project" value="InterPro"/>
</dbReference>
<reference evidence="2 3" key="1">
    <citation type="submission" date="2016-11" db="EMBL/GenBank/DDBJ databases">
        <title>Draft Genome Sequences of Nine Cyanobacterial Strains from Diverse Habitats.</title>
        <authorList>
            <person name="Zhu T."/>
            <person name="Hou S."/>
            <person name="Lu X."/>
            <person name="Hess W.R."/>
        </authorList>
    </citation>
    <scope>NUCLEOTIDE SEQUENCE [LARGE SCALE GENOMIC DNA]</scope>
    <source>
        <strain evidence="2 3">NIES-30</strain>
    </source>
</reference>
<dbReference type="SUPFAM" id="SSF81301">
    <property type="entry name" value="Nucleotidyltransferase"/>
    <property type="match status" value="1"/>
</dbReference>
<organism evidence="2 3">
    <name type="scientific">Phormidium tenue NIES-30</name>
    <dbReference type="NCBI Taxonomy" id="549789"/>
    <lineage>
        <taxon>Bacteria</taxon>
        <taxon>Bacillati</taxon>
        <taxon>Cyanobacteriota</taxon>
        <taxon>Cyanophyceae</taxon>
        <taxon>Oscillatoriophycideae</taxon>
        <taxon>Oscillatoriales</taxon>
        <taxon>Oscillatoriaceae</taxon>
        <taxon>Phormidium</taxon>
    </lineage>
</organism>
<dbReference type="RefSeq" id="WP_073610623.1">
    <property type="nucleotide sequence ID" value="NZ_MRCG01000022.1"/>
</dbReference>
<dbReference type="Pfam" id="PF01909">
    <property type="entry name" value="NTP_transf_2"/>
    <property type="match status" value="1"/>
</dbReference>
<accession>A0A1U7IZG1</accession>
<dbReference type="Proteomes" id="UP000185557">
    <property type="component" value="Unassembled WGS sequence"/>
</dbReference>
<dbReference type="EMBL" id="MRCG01000022">
    <property type="protein sequence ID" value="OKH44517.1"/>
    <property type="molecule type" value="Genomic_DNA"/>
</dbReference>